<protein>
    <recommendedName>
        <fullName evidence="5">Secreted protein</fullName>
    </recommendedName>
</protein>
<feature type="region of interest" description="Disordered" evidence="1">
    <location>
        <begin position="122"/>
        <end position="142"/>
    </location>
</feature>
<feature type="signal peptide" evidence="2">
    <location>
        <begin position="1"/>
        <end position="16"/>
    </location>
</feature>
<evidence type="ECO:0000313" key="4">
    <source>
        <dbReference type="Proteomes" id="UP000317650"/>
    </source>
</evidence>
<accession>A0A4S8J7U8</accession>
<proteinExistence type="predicted"/>
<keyword evidence="2" id="KW-0732">Signal</keyword>
<organism evidence="3 4">
    <name type="scientific">Musa balbisiana</name>
    <name type="common">Banana</name>
    <dbReference type="NCBI Taxonomy" id="52838"/>
    <lineage>
        <taxon>Eukaryota</taxon>
        <taxon>Viridiplantae</taxon>
        <taxon>Streptophyta</taxon>
        <taxon>Embryophyta</taxon>
        <taxon>Tracheophyta</taxon>
        <taxon>Spermatophyta</taxon>
        <taxon>Magnoliopsida</taxon>
        <taxon>Liliopsida</taxon>
        <taxon>Zingiberales</taxon>
        <taxon>Musaceae</taxon>
        <taxon>Musa</taxon>
    </lineage>
</organism>
<sequence length="176" mass="20231">MRLWAVSVLLIDLASVRKPNDVADNEKSVIILALTFECNEKNLQLSYLPLIEHGDLDEDQRIGQRAELDILRQWRPLVDPFRRAPEDLHVEGDKGHRQLLNYQHHRHGQAHYDCHLHRRHHHRRPHCSPRRRSSVQHFRGRQGRQQIAGLVDVDGHGGGDIACSANTGVSIEGDVR</sequence>
<dbReference type="AlphaFoldDB" id="A0A4S8J7U8"/>
<dbReference type="EMBL" id="PYDT01000006">
    <property type="protein sequence ID" value="THU57259.1"/>
    <property type="molecule type" value="Genomic_DNA"/>
</dbReference>
<reference evidence="3 4" key="1">
    <citation type="journal article" date="2019" name="Nat. Plants">
        <title>Genome sequencing of Musa balbisiana reveals subgenome evolution and function divergence in polyploid bananas.</title>
        <authorList>
            <person name="Yao X."/>
        </authorList>
    </citation>
    <scope>NUCLEOTIDE SEQUENCE [LARGE SCALE GENOMIC DNA]</scope>
    <source>
        <strain evidence="4">cv. DH-PKW</strain>
        <tissue evidence="3">Leaves</tissue>
    </source>
</reference>
<evidence type="ECO:0000313" key="3">
    <source>
        <dbReference type="EMBL" id="THU57259.1"/>
    </source>
</evidence>
<gene>
    <name evidence="3" type="ORF">C4D60_Mb03t01630</name>
</gene>
<dbReference type="Proteomes" id="UP000317650">
    <property type="component" value="Chromosome 3"/>
</dbReference>
<name>A0A4S8J7U8_MUSBA</name>
<evidence type="ECO:0000256" key="2">
    <source>
        <dbReference type="SAM" id="SignalP"/>
    </source>
</evidence>
<evidence type="ECO:0000256" key="1">
    <source>
        <dbReference type="SAM" id="MobiDB-lite"/>
    </source>
</evidence>
<feature type="chain" id="PRO_5020405895" description="Secreted protein" evidence="2">
    <location>
        <begin position="17"/>
        <end position="176"/>
    </location>
</feature>
<evidence type="ECO:0008006" key="5">
    <source>
        <dbReference type="Google" id="ProtNLM"/>
    </source>
</evidence>
<comment type="caution">
    <text evidence="3">The sequence shown here is derived from an EMBL/GenBank/DDBJ whole genome shotgun (WGS) entry which is preliminary data.</text>
</comment>
<keyword evidence="4" id="KW-1185">Reference proteome</keyword>